<evidence type="ECO:0000313" key="3">
    <source>
        <dbReference type="Proteomes" id="UP001060012"/>
    </source>
</evidence>
<reference evidence="2" key="1">
    <citation type="submission" date="2022-07" db="EMBL/GenBank/DDBJ databases">
        <title>Arcobacter roscoffensis sp. nov., a marine bacterium isolated from coastal seawater collected from Roscoff, France.</title>
        <authorList>
            <person name="Pascual J."/>
            <person name="Lepeaux C."/>
            <person name="Methner A."/>
            <person name="Overmann J."/>
        </authorList>
    </citation>
    <scope>NUCLEOTIDE SEQUENCE</scope>
    <source>
        <strain evidence="2">ARW1-2F2</strain>
    </source>
</reference>
<dbReference type="SUPFAM" id="SSF56219">
    <property type="entry name" value="DNase I-like"/>
    <property type="match status" value="1"/>
</dbReference>
<keyword evidence="2" id="KW-0255">Endonuclease</keyword>
<dbReference type="InterPro" id="IPR005135">
    <property type="entry name" value="Endo/exonuclease/phosphatase"/>
</dbReference>
<accession>A0ABY5DZR4</accession>
<dbReference type="Pfam" id="PF03372">
    <property type="entry name" value="Exo_endo_phos"/>
    <property type="match status" value="1"/>
</dbReference>
<sequence length="229" mass="27130">MNKKIKVATFNIWKNDGDFPTRIYKLNDELRQKNFDIICLQEDYESKEFSSGKHLNKSLDFNYISTRTRTKKRDNKLSSSNLTILSKYKIKLIDEIFFEKNEKEERACQIIQVEVKTKKILLVNTHLSHISSKHRIKQIKAILNAIKQYYSFYDVTMFCGDLNAFPNSKEIQLIKENGFYDDNVQFSHKDGVIIDYIFYKSDENIKVSSKIVLKDYSDHYCLLSTLRFK</sequence>
<keyword evidence="2" id="KW-0540">Nuclease</keyword>
<dbReference type="Gene3D" id="3.60.10.10">
    <property type="entry name" value="Endonuclease/exonuclease/phosphatase"/>
    <property type="match status" value="1"/>
</dbReference>
<dbReference type="PANTHER" id="PTHR14859:SF1">
    <property type="entry name" value="PGAP2-INTERACTING PROTEIN"/>
    <property type="match status" value="1"/>
</dbReference>
<dbReference type="GO" id="GO:0004519">
    <property type="term" value="F:endonuclease activity"/>
    <property type="evidence" value="ECO:0007669"/>
    <property type="project" value="UniProtKB-KW"/>
</dbReference>
<dbReference type="EMBL" id="CP100595">
    <property type="protein sequence ID" value="UTJ05092.1"/>
    <property type="molecule type" value="Genomic_DNA"/>
</dbReference>
<feature type="domain" description="Endonuclease/exonuclease/phosphatase" evidence="1">
    <location>
        <begin position="8"/>
        <end position="219"/>
    </location>
</feature>
<dbReference type="InterPro" id="IPR051916">
    <property type="entry name" value="GPI-anchor_lipid_remodeler"/>
</dbReference>
<dbReference type="Proteomes" id="UP001060012">
    <property type="component" value="Chromosome"/>
</dbReference>
<evidence type="ECO:0000259" key="1">
    <source>
        <dbReference type="Pfam" id="PF03372"/>
    </source>
</evidence>
<dbReference type="PANTHER" id="PTHR14859">
    <property type="entry name" value="CALCOFLUOR WHITE HYPERSENSITIVE PROTEIN PRECURSOR"/>
    <property type="match status" value="1"/>
</dbReference>
<evidence type="ECO:0000313" key="2">
    <source>
        <dbReference type="EMBL" id="UTJ05092.1"/>
    </source>
</evidence>
<dbReference type="InterPro" id="IPR036691">
    <property type="entry name" value="Endo/exonu/phosph_ase_sf"/>
</dbReference>
<proteinExistence type="predicted"/>
<keyword evidence="2" id="KW-0378">Hydrolase</keyword>
<organism evidence="2 3">
    <name type="scientific">Arcobacter roscoffensis</name>
    <dbReference type="NCBI Taxonomy" id="2961520"/>
    <lineage>
        <taxon>Bacteria</taxon>
        <taxon>Pseudomonadati</taxon>
        <taxon>Campylobacterota</taxon>
        <taxon>Epsilonproteobacteria</taxon>
        <taxon>Campylobacterales</taxon>
        <taxon>Arcobacteraceae</taxon>
        <taxon>Arcobacter</taxon>
    </lineage>
</organism>
<gene>
    <name evidence="2" type="ORF">NJU99_07370</name>
</gene>
<protein>
    <submittedName>
        <fullName evidence="2">Endonuclease/exonuclease/phosphatase family protein</fullName>
    </submittedName>
</protein>
<keyword evidence="3" id="KW-1185">Reference proteome</keyword>
<dbReference type="RefSeq" id="WP_254575273.1">
    <property type="nucleotide sequence ID" value="NZ_CP100595.1"/>
</dbReference>
<name>A0ABY5DZR4_9BACT</name>